<protein>
    <submittedName>
        <fullName evidence="2">Zf-HC2 domain-containing protein</fullName>
    </submittedName>
</protein>
<gene>
    <name evidence="2" type="ORF">FAA97_12295</name>
</gene>
<dbReference type="OrthoDB" id="8374021at2"/>
<keyword evidence="3" id="KW-1185">Reference proteome</keyword>
<dbReference type="Proteomes" id="UP000308828">
    <property type="component" value="Unassembled WGS sequence"/>
</dbReference>
<evidence type="ECO:0000313" key="2">
    <source>
        <dbReference type="EMBL" id="THV23370.1"/>
    </source>
</evidence>
<comment type="caution">
    <text evidence="2">The sequence shown here is derived from an EMBL/GenBank/DDBJ whole genome shotgun (WGS) entry which is preliminary data.</text>
</comment>
<evidence type="ECO:0000313" key="3">
    <source>
        <dbReference type="Proteomes" id="UP000308828"/>
    </source>
</evidence>
<reference evidence="2 3" key="1">
    <citation type="submission" date="2019-04" db="EMBL/GenBank/DDBJ databases">
        <title>Genome sequence of strain shin9-1.</title>
        <authorList>
            <person name="Gao J."/>
            <person name="Sun J."/>
        </authorList>
    </citation>
    <scope>NUCLEOTIDE SEQUENCE [LARGE SCALE GENOMIC DNA]</scope>
    <source>
        <strain evidence="3">shin9-1</strain>
    </source>
</reference>
<name>A0A4S8P018_9HYPH</name>
<sequence length="82" mass="9407">MMFRCDEVARSASRLLDGELGFWTRLKIRVHLVMCRGCRTFVEQMRVTRDISAHAGRTQDEEPGGEILAILAKRRLRSGEES</sequence>
<dbReference type="EMBL" id="STGV01000003">
    <property type="protein sequence ID" value="THV23370.1"/>
    <property type="molecule type" value="Genomic_DNA"/>
</dbReference>
<proteinExistence type="predicted"/>
<feature type="domain" description="Putative zinc-finger" evidence="1">
    <location>
        <begin position="5"/>
        <end position="39"/>
    </location>
</feature>
<dbReference type="Pfam" id="PF13490">
    <property type="entry name" value="zf-HC2"/>
    <property type="match status" value="1"/>
</dbReference>
<accession>A0A4S8P018</accession>
<dbReference type="InterPro" id="IPR027383">
    <property type="entry name" value="Znf_put"/>
</dbReference>
<dbReference type="AlphaFoldDB" id="A0A4S8P018"/>
<organism evidence="2 3">
    <name type="scientific">Peteryoungia ipomoeae</name>
    <dbReference type="NCBI Taxonomy" id="1210932"/>
    <lineage>
        <taxon>Bacteria</taxon>
        <taxon>Pseudomonadati</taxon>
        <taxon>Pseudomonadota</taxon>
        <taxon>Alphaproteobacteria</taxon>
        <taxon>Hyphomicrobiales</taxon>
        <taxon>Rhizobiaceae</taxon>
        <taxon>Peteryoungia</taxon>
    </lineage>
</organism>
<evidence type="ECO:0000259" key="1">
    <source>
        <dbReference type="Pfam" id="PF13490"/>
    </source>
</evidence>